<evidence type="ECO:0000313" key="9">
    <source>
        <dbReference type="Proteomes" id="UP000242146"/>
    </source>
</evidence>
<keyword evidence="3 6" id="KW-0418">Kinase</keyword>
<dbReference type="PANTHER" id="PTHR11947">
    <property type="entry name" value="PYRUVATE DEHYDROGENASE KINASE"/>
    <property type="match status" value="1"/>
</dbReference>
<comment type="subcellular location">
    <subcellularLocation>
        <location evidence="6">Mitochondrion matrix</location>
    </subcellularLocation>
</comment>
<evidence type="ECO:0000256" key="4">
    <source>
        <dbReference type="ARBA" id="ARBA00022840"/>
    </source>
</evidence>
<dbReference type="EMBL" id="MCGT01000014">
    <property type="protein sequence ID" value="ORX54013.1"/>
    <property type="molecule type" value="Genomic_DNA"/>
</dbReference>
<proteinExistence type="inferred from homology"/>
<dbReference type="GO" id="GO:0010906">
    <property type="term" value="P:regulation of glucose metabolic process"/>
    <property type="evidence" value="ECO:0007669"/>
    <property type="project" value="TreeGrafter"/>
</dbReference>
<dbReference type="GO" id="GO:0004740">
    <property type="term" value="F:pyruvate dehydrogenase (acetyl-transferring) kinase activity"/>
    <property type="evidence" value="ECO:0007669"/>
    <property type="project" value="UniProtKB-EC"/>
</dbReference>
<dbReference type="Proteomes" id="UP000242146">
    <property type="component" value="Unassembled WGS sequence"/>
</dbReference>
<dbReference type="GO" id="GO:0005524">
    <property type="term" value="F:ATP binding"/>
    <property type="evidence" value="ECO:0007669"/>
    <property type="project" value="UniProtKB-UniRule"/>
</dbReference>
<dbReference type="InterPro" id="IPR018955">
    <property type="entry name" value="BCDHK/PDK_N"/>
</dbReference>
<dbReference type="InterPro" id="IPR039028">
    <property type="entry name" value="BCKD/PDK"/>
</dbReference>
<evidence type="ECO:0000256" key="6">
    <source>
        <dbReference type="RuleBase" id="RU366032"/>
    </source>
</evidence>
<comment type="caution">
    <text evidence="8">The sequence shown here is derived from an EMBL/GenBank/DDBJ whole genome shotgun (WGS) entry which is preliminary data.</text>
</comment>
<dbReference type="GO" id="GO:0005759">
    <property type="term" value="C:mitochondrial matrix"/>
    <property type="evidence" value="ECO:0007669"/>
    <property type="project" value="UniProtKB-SubCell"/>
</dbReference>
<reference evidence="8 9" key="1">
    <citation type="submission" date="2016-07" db="EMBL/GenBank/DDBJ databases">
        <title>Pervasive Adenine N6-methylation of Active Genes in Fungi.</title>
        <authorList>
            <consortium name="DOE Joint Genome Institute"/>
            <person name="Mondo S.J."/>
            <person name="Dannebaum R.O."/>
            <person name="Kuo R.C."/>
            <person name="Labutti K."/>
            <person name="Haridas S."/>
            <person name="Kuo A."/>
            <person name="Salamov A."/>
            <person name="Ahrendt S.R."/>
            <person name="Lipzen A."/>
            <person name="Sullivan W."/>
            <person name="Andreopoulos W.B."/>
            <person name="Clum A."/>
            <person name="Lindquist E."/>
            <person name="Daum C."/>
            <person name="Ramamoorthy G.K."/>
            <person name="Gryganskyi A."/>
            <person name="Culley D."/>
            <person name="Magnuson J.K."/>
            <person name="James T.Y."/>
            <person name="O'Malley M.A."/>
            <person name="Stajich J.E."/>
            <person name="Spatafora J.W."/>
            <person name="Visel A."/>
            <person name="Grigoriev I.V."/>
        </authorList>
    </citation>
    <scope>NUCLEOTIDE SEQUENCE [LARGE SCALE GENOMIC DNA]</scope>
    <source>
        <strain evidence="8 9">NRRL 3301</strain>
    </source>
</reference>
<accession>A0A1X2GHU0</accession>
<evidence type="ECO:0000256" key="3">
    <source>
        <dbReference type="ARBA" id="ARBA00022777"/>
    </source>
</evidence>
<gene>
    <name evidence="8" type="ORF">DM01DRAFT_1383412</name>
</gene>
<dbReference type="OrthoDB" id="2269686at2759"/>
<dbReference type="InterPro" id="IPR036784">
    <property type="entry name" value="AK/P_DHK_N_sf"/>
</dbReference>
<protein>
    <recommendedName>
        <fullName evidence="6">Protein-serine/threonine kinase</fullName>
        <ecNumber evidence="6">2.7.11.-</ecNumber>
    </recommendedName>
</protein>
<dbReference type="SUPFAM" id="SSF69012">
    <property type="entry name" value="alpha-ketoacid dehydrogenase kinase, N-terminal domain"/>
    <property type="match status" value="1"/>
</dbReference>
<dbReference type="PANTHER" id="PTHR11947:SF3">
    <property type="entry name" value="[PYRUVATE DEHYDROGENASE (ACETYL-TRANSFERRING)] KINASE, MITOCHONDRIAL"/>
    <property type="match status" value="1"/>
</dbReference>
<keyword evidence="4 6" id="KW-0067">ATP-binding</keyword>
<dbReference type="Gene3D" id="1.20.140.20">
    <property type="entry name" value="Alpha-ketoacid/pyruvate dehydrogenase kinase, N-terminal domain"/>
    <property type="match status" value="1"/>
</dbReference>
<dbReference type="Pfam" id="PF10436">
    <property type="entry name" value="BCDHK_Adom3"/>
    <property type="match status" value="1"/>
</dbReference>
<sequence>MVHQHIMNVLPKRLISSLWARQETRISLSNLVHANNHKEHTPVATSASFLCNELPVRYTHILRLLSSLNNDTLNTPLIRHVAHRYLQDVCTMLQPSLQHTSPRAFSQTVKRLRKRQASSLIRLRYALTSSTTATPQSVTLMDHINAIGLGIHFLLDQHVSWHIHEPNKAQMISPLEIAQQAIHDARRYCGDTFGSSDIVPKVTIKESQAEHPLELTHIPSVLHRLIYEMTLLSLQTQLHHDAHQQRLPQGPWWQKYMNKMGLHTRSSTTDMCLDVFGGPTSIGFRLTSAAPLTHRDLQHDIPRDPMGLPTCGSILRQVNQMDTLGRKAINTHGELVASDPNHDLHEQKAEDDHLEWQLWSGWRMAKTLAGHFGGNLDIVSAEGLGSTMYLALDRDTQILERYPAILPSRSLSHQRYASSHLAMQHASSQLNAFLCAISDQSSLPATLSPPIHRHAVSLTAAVGNA</sequence>
<dbReference type="AlphaFoldDB" id="A0A1X2GHU0"/>
<evidence type="ECO:0000256" key="2">
    <source>
        <dbReference type="ARBA" id="ARBA00022741"/>
    </source>
</evidence>
<evidence type="ECO:0000313" key="8">
    <source>
        <dbReference type="EMBL" id="ORX54013.1"/>
    </source>
</evidence>
<keyword evidence="1 6" id="KW-0808">Transferase</keyword>
<keyword evidence="2 6" id="KW-0547">Nucleotide-binding</keyword>
<dbReference type="EC" id="2.7.11.-" evidence="6"/>
<evidence type="ECO:0000256" key="5">
    <source>
        <dbReference type="ARBA" id="ARBA00048201"/>
    </source>
</evidence>
<evidence type="ECO:0000259" key="7">
    <source>
        <dbReference type="Pfam" id="PF10436"/>
    </source>
</evidence>
<organism evidence="8 9">
    <name type="scientific">Hesseltinella vesiculosa</name>
    <dbReference type="NCBI Taxonomy" id="101127"/>
    <lineage>
        <taxon>Eukaryota</taxon>
        <taxon>Fungi</taxon>
        <taxon>Fungi incertae sedis</taxon>
        <taxon>Mucoromycota</taxon>
        <taxon>Mucoromycotina</taxon>
        <taxon>Mucoromycetes</taxon>
        <taxon>Mucorales</taxon>
        <taxon>Cunninghamellaceae</taxon>
        <taxon>Hesseltinella</taxon>
    </lineage>
</organism>
<feature type="domain" description="Branched-chain alpha-ketoacid dehydrogenase kinase/Pyruvate dehydrogenase kinase N-terminal" evidence="7">
    <location>
        <begin position="25"/>
        <end position="167"/>
    </location>
</feature>
<name>A0A1X2GHU0_9FUNG</name>
<keyword evidence="9" id="KW-1185">Reference proteome</keyword>
<evidence type="ECO:0000256" key="1">
    <source>
        <dbReference type="ARBA" id="ARBA00022679"/>
    </source>
</evidence>
<comment type="catalytic activity">
    <reaction evidence="5">
        <text>L-seryl-[pyruvate dehydrogenase E1 alpha subunit] + ATP = O-phospho-L-seryl-[pyruvate dehydrogenase E1 alpha subunit] + ADP + H(+)</text>
        <dbReference type="Rhea" id="RHEA:23052"/>
        <dbReference type="Rhea" id="RHEA-COMP:13689"/>
        <dbReference type="Rhea" id="RHEA-COMP:13690"/>
        <dbReference type="ChEBI" id="CHEBI:15378"/>
        <dbReference type="ChEBI" id="CHEBI:29999"/>
        <dbReference type="ChEBI" id="CHEBI:30616"/>
        <dbReference type="ChEBI" id="CHEBI:83421"/>
        <dbReference type="ChEBI" id="CHEBI:456216"/>
        <dbReference type="EC" id="2.7.11.2"/>
    </reaction>
</comment>
<comment type="similarity">
    <text evidence="6">Belongs to the PDK/BCKDK protein kinase family.</text>
</comment>
<keyword evidence="6" id="KW-0496">Mitochondrion</keyword>
<dbReference type="STRING" id="101127.A0A1X2GHU0"/>